<gene>
    <name evidence="6" type="ORF">FHP05_10030</name>
</gene>
<keyword evidence="7" id="KW-1185">Reference proteome</keyword>
<evidence type="ECO:0000313" key="6">
    <source>
        <dbReference type="EMBL" id="TXL64019.1"/>
    </source>
</evidence>
<evidence type="ECO:0000256" key="1">
    <source>
        <dbReference type="ARBA" id="ARBA00022475"/>
    </source>
</evidence>
<evidence type="ECO:0000313" key="7">
    <source>
        <dbReference type="Proteomes" id="UP000321574"/>
    </source>
</evidence>
<dbReference type="InterPro" id="IPR010899">
    <property type="entry name" value="UPF0344"/>
</dbReference>
<accession>A0A5C8NQJ4</accession>
<keyword evidence="2 5" id="KW-0812">Transmembrane</keyword>
<reference evidence="6 7" key="1">
    <citation type="submission" date="2019-06" db="EMBL/GenBank/DDBJ databases">
        <title>Cerasibacillus sp. nov., isolated from maize field.</title>
        <authorList>
            <person name="Lin S.-Y."/>
            <person name="Tsai C.-F."/>
            <person name="Young C.-C."/>
        </authorList>
    </citation>
    <scope>NUCLEOTIDE SEQUENCE [LARGE SCALE GENOMIC DNA]</scope>
    <source>
        <strain evidence="6 7">CC-CFT480</strain>
    </source>
</reference>
<dbReference type="EMBL" id="VDUW01000006">
    <property type="protein sequence ID" value="TXL64019.1"/>
    <property type="molecule type" value="Genomic_DNA"/>
</dbReference>
<sequence>MNTHLHITSWVLALILLIVVLVLHKQGKAKGAKITHMIMRLDYLLILYSGGDLFGAYAKMGMSGSLLGEVIAKTIAGIWVIAAIEMIAVKTAKGKSTKGAWIQLVIAFIITLILGFTRLTFGLA</sequence>
<proteinExistence type="predicted"/>
<feature type="transmembrane region" description="Helical" evidence="5">
    <location>
        <begin position="70"/>
        <end position="89"/>
    </location>
</feature>
<feature type="transmembrane region" description="Helical" evidence="5">
    <location>
        <begin position="6"/>
        <end position="23"/>
    </location>
</feature>
<keyword evidence="3 5" id="KW-1133">Transmembrane helix</keyword>
<dbReference type="OrthoDB" id="2365314at2"/>
<evidence type="ECO:0000256" key="3">
    <source>
        <dbReference type="ARBA" id="ARBA00022989"/>
    </source>
</evidence>
<evidence type="ECO:0000256" key="5">
    <source>
        <dbReference type="SAM" id="Phobius"/>
    </source>
</evidence>
<dbReference type="RefSeq" id="WP_147667856.1">
    <property type="nucleotide sequence ID" value="NZ_VDUW01000006.1"/>
</dbReference>
<evidence type="ECO:0000256" key="4">
    <source>
        <dbReference type="ARBA" id="ARBA00023136"/>
    </source>
</evidence>
<keyword evidence="1" id="KW-1003">Cell membrane</keyword>
<protein>
    <submittedName>
        <fullName evidence="6">DUF1516 family protein</fullName>
    </submittedName>
</protein>
<evidence type="ECO:0000256" key="2">
    <source>
        <dbReference type="ARBA" id="ARBA00022692"/>
    </source>
</evidence>
<feature type="transmembrane region" description="Helical" evidence="5">
    <location>
        <begin position="101"/>
        <end position="121"/>
    </location>
</feature>
<keyword evidence="4 5" id="KW-0472">Membrane</keyword>
<organism evidence="6 7">
    <name type="scientific">Cerasibacillus terrae</name>
    <dbReference type="NCBI Taxonomy" id="2498845"/>
    <lineage>
        <taxon>Bacteria</taxon>
        <taxon>Bacillati</taxon>
        <taxon>Bacillota</taxon>
        <taxon>Bacilli</taxon>
        <taxon>Bacillales</taxon>
        <taxon>Bacillaceae</taxon>
        <taxon>Cerasibacillus</taxon>
    </lineage>
</organism>
<dbReference type="Pfam" id="PF07457">
    <property type="entry name" value="DUF1516"/>
    <property type="match status" value="1"/>
</dbReference>
<comment type="caution">
    <text evidence="6">The sequence shown here is derived from an EMBL/GenBank/DDBJ whole genome shotgun (WGS) entry which is preliminary data.</text>
</comment>
<dbReference type="AlphaFoldDB" id="A0A5C8NQJ4"/>
<dbReference type="Proteomes" id="UP000321574">
    <property type="component" value="Unassembled WGS sequence"/>
</dbReference>
<feature type="transmembrane region" description="Helical" evidence="5">
    <location>
        <begin position="43"/>
        <end position="58"/>
    </location>
</feature>
<name>A0A5C8NQJ4_9BACI</name>